<feature type="binding site" evidence="18">
    <location>
        <position position="171"/>
    </location>
    <ligand>
        <name>K(+)</name>
        <dbReference type="ChEBI" id="CHEBI:29103"/>
    </ligand>
</feature>
<evidence type="ECO:0000256" key="19">
    <source>
        <dbReference type="PIRNR" id="PIRNR017184"/>
    </source>
</evidence>
<feature type="binding site" evidence="17">
    <location>
        <position position="391"/>
    </location>
    <ligand>
        <name>(6S)-NADPHX</name>
        <dbReference type="ChEBI" id="CHEBI:64076"/>
    </ligand>
</feature>
<evidence type="ECO:0000256" key="1">
    <source>
        <dbReference type="ARBA" id="ARBA00000013"/>
    </source>
</evidence>
<evidence type="ECO:0000256" key="6">
    <source>
        <dbReference type="ARBA" id="ARBA00022741"/>
    </source>
</evidence>
<dbReference type="InterPro" id="IPR000631">
    <property type="entry name" value="CARKD"/>
</dbReference>
<evidence type="ECO:0000256" key="9">
    <source>
        <dbReference type="ARBA" id="ARBA00022958"/>
    </source>
</evidence>
<comment type="caution">
    <text evidence="22">The sequence shown here is derived from an EMBL/GenBank/DDBJ whole genome shotgun (WGS) entry which is preliminary data.</text>
</comment>
<feature type="binding site" evidence="17">
    <location>
        <begin position="428"/>
        <end position="432"/>
    </location>
    <ligand>
        <name>AMP</name>
        <dbReference type="ChEBI" id="CHEBI:456215"/>
    </ligand>
</feature>
<dbReference type="EMBL" id="JAXLPB010000005">
    <property type="protein sequence ID" value="MDY8110375.1"/>
    <property type="molecule type" value="Genomic_DNA"/>
</dbReference>
<evidence type="ECO:0000259" key="21">
    <source>
        <dbReference type="PROSITE" id="PS51385"/>
    </source>
</evidence>
<dbReference type="SUPFAM" id="SSF64153">
    <property type="entry name" value="YjeF N-terminal domain-like"/>
    <property type="match status" value="1"/>
</dbReference>
<comment type="catalytic activity">
    <reaction evidence="1 18 19">
        <text>(6R)-NADHX = (6S)-NADHX</text>
        <dbReference type="Rhea" id="RHEA:32215"/>
        <dbReference type="ChEBI" id="CHEBI:64074"/>
        <dbReference type="ChEBI" id="CHEBI:64075"/>
        <dbReference type="EC" id="5.1.99.6"/>
    </reaction>
</comment>
<evidence type="ECO:0000256" key="13">
    <source>
        <dbReference type="ARBA" id="ARBA00023268"/>
    </source>
</evidence>
<dbReference type="InterPro" id="IPR029056">
    <property type="entry name" value="Ribokinase-like"/>
</dbReference>
<feature type="binding site" evidence="17">
    <location>
        <position position="333"/>
    </location>
    <ligand>
        <name>(6S)-NADPHX</name>
        <dbReference type="ChEBI" id="CHEBI:64076"/>
    </ligand>
</feature>
<evidence type="ECO:0000256" key="16">
    <source>
        <dbReference type="ARBA" id="ARBA00049209"/>
    </source>
</evidence>
<evidence type="ECO:0000256" key="12">
    <source>
        <dbReference type="ARBA" id="ARBA00023239"/>
    </source>
</evidence>
<feature type="domain" description="YjeF N-terminal" evidence="21">
    <location>
        <begin position="21"/>
        <end position="225"/>
    </location>
</feature>
<comment type="similarity">
    <text evidence="18">Belongs to the NnrE/AIBP family.</text>
</comment>
<evidence type="ECO:0000256" key="10">
    <source>
        <dbReference type="ARBA" id="ARBA00023027"/>
    </source>
</evidence>
<dbReference type="CDD" id="cd01171">
    <property type="entry name" value="YXKO-related"/>
    <property type="match status" value="1"/>
</dbReference>
<evidence type="ECO:0000259" key="20">
    <source>
        <dbReference type="PROSITE" id="PS51383"/>
    </source>
</evidence>
<feature type="binding site" evidence="17">
    <location>
        <position position="457"/>
    </location>
    <ligand>
        <name>AMP</name>
        <dbReference type="ChEBI" id="CHEBI:456215"/>
    </ligand>
</feature>
<comment type="catalytic activity">
    <reaction evidence="16 17 19">
        <text>(6S)-NADPHX + ADP = AMP + phosphate + NADPH + H(+)</text>
        <dbReference type="Rhea" id="RHEA:32235"/>
        <dbReference type="ChEBI" id="CHEBI:15378"/>
        <dbReference type="ChEBI" id="CHEBI:43474"/>
        <dbReference type="ChEBI" id="CHEBI:57783"/>
        <dbReference type="ChEBI" id="CHEBI:64076"/>
        <dbReference type="ChEBI" id="CHEBI:456215"/>
        <dbReference type="ChEBI" id="CHEBI:456216"/>
        <dbReference type="EC" id="4.2.1.136"/>
    </reaction>
</comment>
<dbReference type="Gene3D" id="3.40.50.10260">
    <property type="entry name" value="YjeF N-terminal domain"/>
    <property type="match status" value="1"/>
</dbReference>
<evidence type="ECO:0000256" key="5">
    <source>
        <dbReference type="ARBA" id="ARBA00022723"/>
    </source>
</evidence>
<comment type="similarity">
    <text evidence="3 19">In the N-terminal section; belongs to the NnrE/AIBP family.</text>
</comment>
<feature type="binding site" evidence="18">
    <location>
        <position position="168"/>
    </location>
    <ligand>
        <name>(6S)-NADPHX</name>
        <dbReference type="ChEBI" id="CHEBI:64076"/>
    </ligand>
</feature>
<keyword evidence="11 18" id="KW-0413">Isomerase</keyword>
<dbReference type="InterPro" id="IPR036652">
    <property type="entry name" value="YjeF_N_dom_sf"/>
</dbReference>
<sequence>MTDAPIASGPYDVALLTPDEMASADRLTIAGGISGRTLMGAAGRAVAEVAQAMLGGPGGGGNGVRVACLAGPGNNGGDAFVAAETLRCEGVDVVVFSVCDIDRLAGDAAWAAAAYRGSVEPLGAFTGDGCALVIDGLFGAGLSRPLDAEIANLIETVERAGVPVLAIDLPSGLCGRSGAVLGKAFTADRTVTFFRPKPGHFLEPGRSHCGVLDVRQIGIAPDVLETIAPRQFVNRPALWRADLSLPVDAGHKYDRGHAVVFSGSASRTGAARLAAGAALRAGAGLVTLFSPAGAILVNAAQVTAVMVERCDGERDLARHLDDSRLKAFVLGPGFGVGGTARAYATQILKAGRFLILDADGISSFADRPEELFDEALGQAGEGGPNLVLTPHAGEFKRLFPDLAAKGSLSKLDRTREAAVRSGAVVVLKGRDTVIAAPDGRAAINANGTPWLASAGTGDVLTGMICAQLSQGTPTFEAACAGVWMHGRSAELFGPGLIAEDLAGQLPAMFAELLA</sequence>
<reference evidence="22 23" key="1">
    <citation type="submission" date="2023-12" db="EMBL/GenBank/DDBJ databases">
        <title>Description of Novel Strain Fulvimarina sp. 2208YS6-2-32 isolated from Uroteuthis (Photololigo) edulis.</title>
        <authorList>
            <person name="Park J.-S."/>
        </authorList>
    </citation>
    <scope>NUCLEOTIDE SEQUENCE [LARGE SCALE GENOMIC DNA]</scope>
    <source>
        <strain evidence="22 23">2208YS6-2-32</strain>
    </source>
</reference>
<evidence type="ECO:0000256" key="11">
    <source>
        <dbReference type="ARBA" id="ARBA00023235"/>
    </source>
</evidence>
<keyword evidence="6 17" id="KW-0547">Nucleotide-binding</keyword>
<dbReference type="SUPFAM" id="SSF53613">
    <property type="entry name" value="Ribokinase-like"/>
    <property type="match status" value="1"/>
</dbReference>
<evidence type="ECO:0000256" key="7">
    <source>
        <dbReference type="ARBA" id="ARBA00022840"/>
    </source>
</evidence>
<evidence type="ECO:0000256" key="14">
    <source>
        <dbReference type="ARBA" id="ARBA00025153"/>
    </source>
</evidence>
<protein>
    <recommendedName>
        <fullName evidence="19">Bifunctional NAD(P)H-hydrate repair enzyme</fullName>
    </recommendedName>
    <alternativeName>
        <fullName evidence="19">Nicotinamide nucleotide repair protein</fullName>
    </alternativeName>
    <domain>
        <recommendedName>
            <fullName evidence="19">ADP-dependent (S)-NAD(P)H-hydrate dehydratase</fullName>
            <ecNumber evidence="19">4.2.1.136</ecNumber>
        </recommendedName>
        <alternativeName>
            <fullName evidence="19">ADP-dependent NAD(P)HX dehydratase</fullName>
        </alternativeName>
    </domain>
    <domain>
        <recommendedName>
            <fullName evidence="19">NAD(P)H-hydrate epimerase</fullName>
            <ecNumber evidence="19">5.1.99.6</ecNumber>
        </recommendedName>
    </domain>
</protein>
<dbReference type="PANTHER" id="PTHR12592">
    <property type="entry name" value="ATP-DEPENDENT (S)-NAD(P)H-HYDRATE DEHYDRATASE FAMILY MEMBER"/>
    <property type="match status" value="1"/>
</dbReference>
<dbReference type="EC" id="5.1.99.6" evidence="19"/>
<comment type="catalytic activity">
    <reaction evidence="15 17 19">
        <text>(6S)-NADHX + ADP = AMP + phosphate + NADH + H(+)</text>
        <dbReference type="Rhea" id="RHEA:32223"/>
        <dbReference type="ChEBI" id="CHEBI:15378"/>
        <dbReference type="ChEBI" id="CHEBI:43474"/>
        <dbReference type="ChEBI" id="CHEBI:57945"/>
        <dbReference type="ChEBI" id="CHEBI:64074"/>
        <dbReference type="ChEBI" id="CHEBI:456215"/>
        <dbReference type="ChEBI" id="CHEBI:456216"/>
        <dbReference type="EC" id="4.2.1.136"/>
    </reaction>
</comment>
<feature type="binding site" evidence="18">
    <location>
        <position position="135"/>
    </location>
    <ligand>
        <name>K(+)</name>
        <dbReference type="ChEBI" id="CHEBI:29103"/>
    </ligand>
</feature>
<evidence type="ECO:0000256" key="18">
    <source>
        <dbReference type="HAMAP-Rule" id="MF_01966"/>
    </source>
</evidence>
<gene>
    <name evidence="18" type="primary">nnrE</name>
    <name evidence="17" type="synonym">nnrD</name>
    <name evidence="22" type="ORF">U0C82_14630</name>
</gene>
<comment type="similarity">
    <text evidence="17">Belongs to the NnrD/CARKD family.</text>
</comment>
<dbReference type="EC" id="4.2.1.136" evidence="19"/>
<feature type="domain" description="YjeF C-terminal" evidence="20">
    <location>
        <begin position="235"/>
        <end position="512"/>
    </location>
</feature>
<comment type="cofactor">
    <cofactor evidence="18 19">
        <name>K(+)</name>
        <dbReference type="ChEBI" id="CHEBI:29103"/>
    </cofactor>
    <text evidence="18 19">Binds 1 potassium ion per subunit.</text>
</comment>
<evidence type="ECO:0000256" key="4">
    <source>
        <dbReference type="ARBA" id="ARBA00009524"/>
    </source>
</evidence>
<keyword evidence="5 18" id="KW-0479">Metal-binding</keyword>
<evidence type="ECO:0000256" key="8">
    <source>
        <dbReference type="ARBA" id="ARBA00022857"/>
    </source>
</evidence>
<comment type="caution">
    <text evidence="18">Lacks conserved residue(s) required for the propagation of feature annotation.</text>
</comment>
<keyword evidence="9 18" id="KW-0630">Potassium</keyword>
<comment type="similarity">
    <text evidence="4 19">In the C-terminal section; belongs to the NnrD/CARKD family.</text>
</comment>
<comment type="cofactor">
    <cofactor evidence="17">
        <name>Mg(2+)</name>
        <dbReference type="ChEBI" id="CHEBI:18420"/>
    </cofactor>
</comment>
<accession>A0ABU5I4R8</accession>
<keyword evidence="10 17" id="KW-0520">NAD</keyword>
<evidence type="ECO:0000313" key="23">
    <source>
        <dbReference type="Proteomes" id="UP001294412"/>
    </source>
</evidence>
<name>A0ABU5I4R8_9HYPH</name>
<dbReference type="NCBIfam" id="TIGR00196">
    <property type="entry name" value="yjeF_cterm"/>
    <property type="match status" value="1"/>
</dbReference>
<dbReference type="InterPro" id="IPR017953">
    <property type="entry name" value="Carbohydrate_kinase_pred_CS"/>
</dbReference>
<dbReference type="PROSITE" id="PS01050">
    <property type="entry name" value="YJEF_C_2"/>
    <property type="match status" value="1"/>
</dbReference>
<evidence type="ECO:0000256" key="17">
    <source>
        <dbReference type="HAMAP-Rule" id="MF_01965"/>
    </source>
</evidence>
<dbReference type="Proteomes" id="UP001294412">
    <property type="component" value="Unassembled WGS sequence"/>
</dbReference>
<feature type="binding site" evidence="18">
    <location>
        <begin position="74"/>
        <end position="78"/>
    </location>
    <ligand>
        <name>(6S)-NADPHX</name>
        <dbReference type="ChEBI" id="CHEBI:64076"/>
    </ligand>
</feature>
<dbReference type="PROSITE" id="PS51385">
    <property type="entry name" value="YJEF_N"/>
    <property type="match status" value="1"/>
</dbReference>
<feature type="binding site" evidence="18">
    <location>
        <position position="75"/>
    </location>
    <ligand>
        <name>K(+)</name>
        <dbReference type="ChEBI" id="CHEBI:29103"/>
    </ligand>
</feature>
<keyword evidence="12 17" id="KW-0456">Lyase</keyword>
<dbReference type="PIRSF" id="PIRSF017184">
    <property type="entry name" value="Nnr"/>
    <property type="match status" value="1"/>
</dbReference>
<comment type="function">
    <text evidence="17">Catalyzes the dehydration of the S-form of NAD(P)HX at the expense of ADP, which is converted to AMP. Together with NAD(P)HX epimerase, which catalyzes the epimerization of the S- and R-forms, the enzyme allows the repair of both epimers of NAD(P)HX, a damaged form of NAD(P)H that is a result of enzymatic or heat-dependent hydration.</text>
</comment>
<dbReference type="PROSITE" id="PS51383">
    <property type="entry name" value="YJEF_C_3"/>
    <property type="match status" value="1"/>
</dbReference>
<dbReference type="RefSeq" id="WP_322187920.1">
    <property type="nucleotide sequence ID" value="NZ_JAXLPB010000005.1"/>
</dbReference>
<dbReference type="Pfam" id="PF01256">
    <property type="entry name" value="Carb_kinase"/>
    <property type="match status" value="1"/>
</dbReference>
<dbReference type="Gene3D" id="3.40.1190.20">
    <property type="match status" value="1"/>
</dbReference>
<dbReference type="PANTHER" id="PTHR12592:SF0">
    <property type="entry name" value="ATP-DEPENDENT (S)-NAD(P)H-HYDRATE DEHYDRATASE"/>
    <property type="match status" value="1"/>
</dbReference>
<keyword evidence="13" id="KW-0511">Multifunctional enzyme</keyword>
<comment type="function">
    <text evidence="18">Catalyzes the epimerization of the S- and R-forms of NAD(P)HX, a damaged form of NAD(P)H that is a result of enzymatic or heat-dependent hydration. This is a prerequisite for the S-specific NAD(P)H-hydrate dehydratase to allow the repair of both epimers of NAD(P)HX.</text>
</comment>
<feature type="binding site" evidence="18">
    <location>
        <begin position="139"/>
        <end position="145"/>
    </location>
    <ligand>
        <name>(6S)-NADPHX</name>
        <dbReference type="ChEBI" id="CHEBI:64076"/>
    </ligand>
</feature>
<dbReference type="InterPro" id="IPR030677">
    <property type="entry name" value="Nnr"/>
</dbReference>
<organism evidence="22 23">
    <name type="scientific">Fulvimarina uroteuthidis</name>
    <dbReference type="NCBI Taxonomy" id="3098149"/>
    <lineage>
        <taxon>Bacteria</taxon>
        <taxon>Pseudomonadati</taxon>
        <taxon>Pseudomonadota</taxon>
        <taxon>Alphaproteobacteria</taxon>
        <taxon>Hyphomicrobiales</taxon>
        <taxon>Aurantimonadaceae</taxon>
        <taxon>Fulvimarina</taxon>
    </lineage>
</organism>
<evidence type="ECO:0000256" key="2">
    <source>
        <dbReference type="ARBA" id="ARBA00000909"/>
    </source>
</evidence>
<feature type="binding site" evidence="17">
    <location>
        <position position="270"/>
    </location>
    <ligand>
        <name>(6S)-NADPHX</name>
        <dbReference type="ChEBI" id="CHEBI:64076"/>
    </ligand>
</feature>
<dbReference type="NCBIfam" id="TIGR00197">
    <property type="entry name" value="yjeF_nterm"/>
    <property type="match status" value="1"/>
</dbReference>
<comment type="function">
    <text evidence="14 19">Bifunctional enzyme that catalyzes the epimerization of the S- and R-forms of NAD(P)HX and the dehydration of the S-form of NAD(P)HX at the expense of ADP, which is converted to AMP. This allows the repair of both epimers of NAD(P)HX, a damaged form of NAD(P)H that is a result of enzymatic or heat-dependent hydration.</text>
</comment>
<dbReference type="HAMAP" id="MF_01965">
    <property type="entry name" value="NADHX_dehydratase"/>
    <property type="match status" value="1"/>
</dbReference>
<evidence type="ECO:0000256" key="15">
    <source>
        <dbReference type="ARBA" id="ARBA00048238"/>
    </source>
</evidence>
<keyword evidence="7 17" id="KW-0067">ATP-binding</keyword>
<dbReference type="Pfam" id="PF03853">
    <property type="entry name" value="YjeF_N"/>
    <property type="match status" value="1"/>
</dbReference>
<keyword evidence="23" id="KW-1185">Reference proteome</keyword>
<evidence type="ECO:0000313" key="22">
    <source>
        <dbReference type="EMBL" id="MDY8110375.1"/>
    </source>
</evidence>
<comment type="catalytic activity">
    <reaction evidence="2 18 19">
        <text>(6R)-NADPHX = (6S)-NADPHX</text>
        <dbReference type="Rhea" id="RHEA:32227"/>
        <dbReference type="ChEBI" id="CHEBI:64076"/>
        <dbReference type="ChEBI" id="CHEBI:64077"/>
        <dbReference type="EC" id="5.1.99.6"/>
    </reaction>
</comment>
<comment type="subunit">
    <text evidence="17">Homotetramer.</text>
</comment>
<dbReference type="HAMAP" id="MF_01966">
    <property type="entry name" value="NADHX_epimerase"/>
    <property type="match status" value="1"/>
</dbReference>
<dbReference type="InterPro" id="IPR004443">
    <property type="entry name" value="YjeF_N_dom"/>
</dbReference>
<keyword evidence="8 17" id="KW-0521">NADP</keyword>
<evidence type="ECO:0000256" key="3">
    <source>
        <dbReference type="ARBA" id="ARBA00006001"/>
    </source>
</evidence>
<proteinExistence type="inferred from homology"/>
<feature type="binding site" evidence="17">
    <location>
        <position position="458"/>
    </location>
    <ligand>
        <name>(6S)-NADPHX</name>
        <dbReference type="ChEBI" id="CHEBI:64076"/>
    </ligand>
</feature>